<evidence type="ECO:0000256" key="3">
    <source>
        <dbReference type="ARBA" id="ARBA00022630"/>
    </source>
</evidence>
<evidence type="ECO:0000256" key="5">
    <source>
        <dbReference type="ARBA" id="ARBA00023002"/>
    </source>
</evidence>
<organism evidence="10 11">
    <name type="scientific">Gordonia mangrovi</name>
    <dbReference type="NCBI Taxonomy" id="2665643"/>
    <lineage>
        <taxon>Bacteria</taxon>
        <taxon>Bacillati</taxon>
        <taxon>Actinomycetota</taxon>
        <taxon>Actinomycetes</taxon>
        <taxon>Mycobacteriales</taxon>
        <taxon>Gordoniaceae</taxon>
        <taxon>Gordonia</taxon>
    </lineage>
</organism>
<dbReference type="Pfam" id="PF02771">
    <property type="entry name" value="Acyl-CoA_dh_N"/>
    <property type="match status" value="1"/>
</dbReference>
<dbReference type="InterPro" id="IPR036250">
    <property type="entry name" value="AcylCo_DH-like_C"/>
</dbReference>
<feature type="domain" description="Acyl-CoA dehydrogenase/oxidase N-terminal" evidence="9">
    <location>
        <begin position="8"/>
        <end position="125"/>
    </location>
</feature>
<evidence type="ECO:0000256" key="4">
    <source>
        <dbReference type="ARBA" id="ARBA00022827"/>
    </source>
</evidence>
<dbReference type="FunFam" id="2.40.110.10:FF:000011">
    <property type="entry name" value="Acyl-CoA dehydrogenase FadE34"/>
    <property type="match status" value="1"/>
</dbReference>
<evidence type="ECO:0000313" key="11">
    <source>
        <dbReference type="Proteomes" id="UP000475545"/>
    </source>
</evidence>
<keyword evidence="5 6" id="KW-0560">Oxidoreductase</keyword>
<dbReference type="Gene3D" id="1.10.540.10">
    <property type="entry name" value="Acyl-CoA dehydrogenase/oxidase, N-terminal domain"/>
    <property type="match status" value="1"/>
</dbReference>
<keyword evidence="3 6" id="KW-0285">Flavoprotein</keyword>
<dbReference type="PANTHER" id="PTHR43292:SF4">
    <property type="entry name" value="ACYL-COA DEHYDROGENASE FADE34"/>
    <property type="match status" value="1"/>
</dbReference>
<dbReference type="GO" id="GO:0005886">
    <property type="term" value="C:plasma membrane"/>
    <property type="evidence" value="ECO:0007669"/>
    <property type="project" value="TreeGrafter"/>
</dbReference>
<reference evidence="10 11" key="1">
    <citation type="submission" date="2019-11" db="EMBL/GenBank/DDBJ databases">
        <title>Gordonia sp. nov., a novel actinobacterium isolated from mangrove soil in Hainan.</title>
        <authorList>
            <person name="Huang X."/>
            <person name="Xie Y."/>
            <person name="Chu X."/>
            <person name="Xiao K."/>
        </authorList>
    </citation>
    <scope>NUCLEOTIDE SEQUENCE [LARGE SCALE GENOMIC DNA]</scope>
    <source>
        <strain evidence="10 11">HNM0687</strain>
    </source>
</reference>
<dbReference type="Gene3D" id="2.40.110.10">
    <property type="entry name" value="Butyryl-CoA Dehydrogenase, subunit A, domain 2"/>
    <property type="match status" value="1"/>
</dbReference>
<evidence type="ECO:0000256" key="2">
    <source>
        <dbReference type="ARBA" id="ARBA00009347"/>
    </source>
</evidence>
<dbReference type="Gene3D" id="1.20.140.10">
    <property type="entry name" value="Butyryl-CoA Dehydrogenase, subunit A, domain 3"/>
    <property type="match status" value="1"/>
</dbReference>
<dbReference type="EMBL" id="WMBR01000005">
    <property type="protein sequence ID" value="MXP23356.1"/>
    <property type="molecule type" value="Genomic_DNA"/>
</dbReference>
<evidence type="ECO:0000313" key="10">
    <source>
        <dbReference type="EMBL" id="MXP23356.1"/>
    </source>
</evidence>
<name>A0A6L7GTU4_9ACTN</name>
<feature type="domain" description="Acyl-CoA oxidase/dehydrogenase middle" evidence="8">
    <location>
        <begin position="129"/>
        <end position="224"/>
    </location>
</feature>
<comment type="cofactor">
    <cofactor evidence="1 6">
        <name>FAD</name>
        <dbReference type="ChEBI" id="CHEBI:57692"/>
    </cofactor>
</comment>
<evidence type="ECO:0000259" key="9">
    <source>
        <dbReference type="Pfam" id="PF02771"/>
    </source>
</evidence>
<dbReference type="InterPro" id="IPR037069">
    <property type="entry name" value="AcylCoA_DH/ox_N_sf"/>
</dbReference>
<protein>
    <submittedName>
        <fullName evidence="10">Acyl-CoA dehydrogenase</fullName>
    </submittedName>
</protein>
<comment type="caution">
    <text evidence="10">The sequence shown here is derived from an EMBL/GenBank/DDBJ whole genome shotgun (WGS) entry which is preliminary data.</text>
</comment>
<dbReference type="InterPro" id="IPR009100">
    <property type="entry name" value="AcylCoA_DH/oxidase_NM_dom_sf"/>
</dbReference>
<gene>
    <name evidence="10" type="ORF">GIY30_18625</name>
</gene>
<dbReference type="InterPro" id="IPR052161">
    <property type="entry name" value="Mycobact_Acyl-CoA_DH"/>
</dbReference>
<dbReference type="InterPro" id="IPR013786">
    <property type="entry name" value="AcylCoA_DH/ox_N"/>
</dbReference>
<dbReference type="SUPFAM" id="SSF47203">
    <property type="entry name" value="Acyl-CoA dehydrogenase C-terminal domain-like"/>
    <property type="match status" value="1"/>
</dbReference>
<dbReference type="GO" id="GO:0050660">
    <property type="term" value="F:flavin adenine dinucleotide binding"/>
    <property type="evidence" value="ECO:0007669"/>
    <property type="project" value="InterPro"/>
</dbReference>
<dbReference type="Pfam" id="PF00441">
    <property type="entry name" value="Acyl-CoA_dh_1"/>
    <property type="match status" value="1"/>
</dbReference>
<comment type="similarity">
    <text evidence="2 6">Belongs to the acyl-CoA dehydrogenase family.</text>
</comment>
<dbReference type="Proteomes" id="UP000475545">
    <property type="component" value="Unassembled WGS sequence"/>
</dbReference>
<proteinExistence type="inferred from homology"/>
<evidence type="ECO:0000256" key="6">
    <source>
        <dbReference type="RuleBase" id="RU362125"/>
    </source>
</evidence>
<feature type="domain" description="Acyl-CoA dehydrogenase/oxidase C-terminal" evidence="7">
    <location>
        <begin position="236"/>
        <end position="391"/>
    </location>
</feature>
<dbReference type="RefSeq" id="WP_160903529.1">
    <property type="nucleotide sequence ID" value="NZ_CP102850.1"/>
</dbReference>
<dbReference type="AlphaFoldDB" id="A0A6L7GTU4"/>
<dbReference type="GO" id="GO:0016627">
    <property type="term" value="F:oxidoreductase activity, acting on the CH-CH group of donors"/>
    <property type="evidence" value="ECO:0007669"/>
    <property type="project" value="InterPro"/>
</dbReference>
<evidence type="ECO:0000259" key="8">
    <source>
        <dbReference type="Pfam" id="PF02770"/>
    </source>
</evidence>
<dbReference type="Pfam" id="PF02770">
    <property type="entry name" value="Acyl-CoA_dh_M"/>
    <property type="match status" value="1"/>
</dbReference>
<keyword evidence="11" id="KW-1185">Reference proteome</keyword>
<dbReference type="InterPro" id="IPR046373">
    <property type="entry name" value="Acyl-CoA_Oxase/DH_mid-dom_sf"/>
</dbReference>
<dbReference type="InterPro" id="IPR006091">
    <property type="entry name" value="Acyl-CoA_Oxase/DH_mid-dom"/>
</dbReference>
<sequence length="396" mass="42315">MHYGTGAELDDFRAEVREFVRGHAPAIPPKAGVRSAEDAEELALLKKWTRDLFDAGYLGGAWPAEYGGSGASHQLERDVVVGEEIARHRAPAPVQGAANLVANALIDHGTAEQKRRHLGGIRSGELIFCQLFSEPGSGSDLASLRTRATGLDDGSFRITGQKVWTTNAHWADYGYLLARTDPEAAKHKGISAFLIDMTLPGVDVRPLREMTGTADFNEVFLDDVVVAADALIGEVNQGWRIANSSLAHERAGVANNAVRLQRNIDALVDLAAVVQRHGRPAIEDSAICDRLGALSASVDALSALVYAGLSRASAGDVRPGDAPMAKLMYSELGVEIAAFALDLCGADGVLVDTDPHAVDRGRWQDEFLYARGYTIAGGSSEIMRNVIAERGLGLPR</sequence>
<dbReference type="PANTHER" id="PTHR43292">
    <property type="entry name" value="ACYL-COA DEHYDROGENASE"/>
    <property type="match status" value="1"/>
</dbReference>
<evidence type="ECO:0000259" key="7">
    <source>
        <dbReference type="Pfam" id="PF00441"/>
    </source>
</evidence>
<dbReference type="InterPro" id="IPR009075">
    <property type="entry name" value="AcylCo_DH/oxidase_C"/>
</dbReference>
<keyword evidence="4 6" id="KW-0274">FAD</keyword>
<dbReference type="SUPFAM" id="SSF56645">
    <property type="entry name" value="Acyl-CoA dehydrogenase NM domain-like"/>
    <property type="match status" value="1"/>
</dbReference>
<evidence type="ECO:0000256" key="1">
    <source>
        <dbReference type="ARBA" id="ARBA00001974"/>
    </source>
</evidence>
<accession>A0A6L7GTU4</accession>